<evidence type="ECO:0000313" key="4">
    <source>
        <dbReference type="Proteomes" id="UP000321083"/>
    </source>
</evidence>
<name>A0A5C6M3D4_9PLAN</name>
<reference evidence="3 4" key="1">
    <citation type="submission" date="2019-08" db="EMBL/GenBank/DDBJ databases">
        <title>100 year-old enigma solved: identification of Planctomyces bekefii, the type genus and species of the phylum Planctomycetes.</title>
        <authorList>
            <person name="Svetlana D.N."/>
            <person name="Overmann J."/>
        </authorList>
    </citation>
    <scope>NUCLEOTIDE SEQUENCE [LARGE SCALE GENOMIC DNA]</scope>
    <source>
        <strain evidence="3">Phe10_nw2017</strain>
    </source>
</reference>
<protein>
    <recommendedName>
        <fullName evidence="2">Transglutaminase-like domain-containing protein</fullName>
    </recommendedName>
</protein>
<feature type="non-terminal residue" evidence="3">
    <location>
        <position position="1"/>
    </location>
</feature>
<dbReference type="SUPFAM" id="SSF54001">
    <property type="entry name" value="Cysteine proteinases"/>
    <property type="match status" value="1"/>
</dbReference>
<dbReference type="Pfam" id="PF11992">
    <property type="entry name" value="TgpA_N"/>
    <property type="match status" value="1"/>
</dbReference>
<dbReference type="AlphaFoldDB" id="A0A5C6M3D4"/>
<dbReference type="PANTHER" id="PTHR42736">
    <property type="entry name" value="PROTEIN-GLUTAMINE GAMMA-GLUTAMYLTRANSFERASE"/>
    <property type="match status" value="1"/>
</dbReference>
<dbReference type="Proteomes" id="UP000321083">
    <property type="component" value="Unassembled WGS sequence"/>
</dbReference>
<feature type="transmembrane region" description="Helical" evidence="1">
    <location>
        <begin position="455"/>
        <end position="472"/>
    </location>
</feature>
<evidence type="ECO:0000313" key="3">
    <source>
        <dbReference type="EMBL" id="TWW08635.1"/>
    </source>
</evidence>
<dbReference type="InterPro" id="IPR052901">
    <property type="entry name" value="Bact_TGase-like"/>
</dbReference>
<dbReference type="SMART" id="SM00460">
    <property type="entry name" value="TGc"/>
    <property type="match status" value="1"/>
</dbReference>
<evidence type="ECO:0000259" key="2">
    <source>
        <dbReference type="SMART" id="SM00460"/>
    </source>
</evidence>
<keyword evidence="1" id="KW-0472">Membrane</keyword>
<dbReference type="Gene3D" id="3.10.620.30">
    <property type="match status" value="1"/>
</dbReference>
<keyword evidence="1" id="KW-0812">Transmembrane</keyword>
<organism evidence="3 4">
    <name type="scientific">Planctomyces bekefii</name>
    <dbReference type="NCBI Taxonomy" id="1653850"/>
    <lineage>
        <taxon>Bacteria</taxon>
        <taxon>Pseudomonadati</taxon>
        <taxon>Planctomycetota</taxon>
        <taxon>Planctomycetia</taxon>
        <taxon>Planctomycetales</taxon>
        <taxon>Planctomycetaceae</taxon>
        <taxon>Planctomyces</taxon>
    </lineage>
</organism>
<feature type="transmembrane region" description="Helical" evidence="1">
    <location>
        <begin position="42"/>
        <end position="61"/>
    </location>
</feature>
<sequence length="566" mass="64007">VYSGFIAFMVLLLFNLNAANLHLPDAAGQRLSETLPSGFFKQFLNVIPVGLLSAVVIFVVFPRARTLSLGLDKIGLKGHVGYSGLVTLSGSGEIESSEQITMLVGSYDSRRTLRFRTSPLLLRGDALNFFDGKVWQNNISNWKPMSGFTRNDLDKIKGRSESVSVQLEPLGVPALFYPGELRSVQNASIFAVDYLVNSNGTVNRRLAADRRIEYNVSYVENSRLDKLSQKTLVEVAQDVQAQVRQRSESERGIDDLKSTLDFPGDLREAAFFKDFVSEVAIDPAQMTMDQAVRKLSLYFNENFKYSLRNSFSLENPLEAFLSKDRTGHCEYFATASALLFRALGIPSRLVVGYKGGVYNEYIDRLEIRESDAHAWVEVYIPTVGWASLDTTPSIQAGQSWATELRRYSTALAFWFREYVVDYNADAQMGLVQSLRGLGERDREGPIDWKKDGMRIARTVGILALIGVLIAWYRNRRRRIRKGKSALPAYYHRFMELARRRGMNPMGGETFARFHKRLESAGLEVGLVRDVDHALERDLYGPEKTDEVTRSQLLLEIERELRAEKRA</sequence>
<dbReference type="EMBL" id="SRHE01000572">
    <property type="protein sequence ID" value="TWW08635.1"/>
    <property type="molecule type" value="Genomic_DNA"/>
</dbReference>
<gene>
    <name evidence="3" type="ORF">E3A20_22360</name>
</gene>
<dbReference type="PANTHER" id="PTHR42736:SF1">
    <property type="entry name" value="PROTEIN-GLUTAMINE GAMMA-GLUTAMYLTRANSFERASE"/>
    <property type="match status" value="1"/>
</dbReference>
<dbReference type="Pfam" id="PF01841">
    <property type="entry name" value="Transglut_core"/>
    <property type="match status" value="1"/>
</dbReference>
<keyword evidence="4" id="KW-1185">Reference proteome</keyword>
<accession>A0A5C6M3D4</accession>
<comment type="caution">
    <text evidence="3">The sequence shown here is derived from an EMBL/GenBank/DDBJ whole genome shotgun (WGS) entry which is preliminary data.</text>
</comment>
<keyword evidence="1" id="KW-1133">Transmembrane helix</keyword>
<dbReference type="InterPro" id="IPR002931">
    <property type="entry name" value="Transglutaminase-like"/>
</dbReference>
<evidence type="ECO:0000256" key="1">
    <source>
        <dbReference type="SAM" id="Phobius"/>
    </source>
</evidence>
<feature type="domain" description="Transglutaminase-like" evidence="2">
    <location>
        <begin position="321"/>
        <end position="392"/>
    </location>
</feature>
<dbReference type="InterPro" id="IPR021878">
    <property type="entry name" value="TgpA_N"/>
</dbReference>
<dbReference type="InterPro" id="IPR038765">
    <property type="entry name" value="Papain-like_cys_pep_sf"/>
</dbReference>
<reference evidence="3 4" key="2">
    <citation type="submission" date="2019-08" db="EMBL/GenBank/DDBJ databases">
        <authorList>
            <person name="Henke P."/>
        </authorList>
    </citation>
    <scope>NUCLEOTIDE SEQUENCE [LARGE SCALE GENOMIC DNA]</scope>
    <source>
        <strain evidence="3">Phe10_nw2017</strain>
    </source>
</reference>
<proteinExistence type="predicted"/>